<keyword evidence="2" id="KW-1185">Reference proteome</keyword>
<accession>A0A183LQ66</accession>
<reference evidence="1 2" key="1">
    <citation type="submission" date="2018-11" db="EMBL/GenBank/DDBJ databases">
        <authorList>
            <consortium name="Pathogen Informatics"/>
        </authorList>
    </citation>
    <scope>NUCLEOTIDE SEQUENCE [LARGE SCALE GENOMIC DNA]</scope>
    <source>
        <strain evidence="1 2">Zambia</strain>
    </source>
</reference>
<sequence>MCLRLVTRNYDKVHFVLGISLIVTRNDLDLQVSKYSIKVIKTDQ</sequence>
<proteinExistence type="predicted"/>
<protein>
    <submittedName>
        <fullName evidence="1">Uncharacterized protein</fullName>
    </submittedName>
</protein>
<gene>
    <name evidence="1" type="ORF">SMRZ_LOCUS5941</name>
</gene>
<dbReference type="Proteomes" id="UP000277204">
    <property type="component" value="Unassembled WGS sequence"/>
</dbReference>
<dbReference type="AlphaFoldDB" id="A0A183LQ66"/>
<evidence type="ECO:0000313" key="2">
    <source>
        <dbReference type="Proteomes" id="UP000277204"/>
    </source>
</evidence>
<name>A0A183LQ66_9TREM</name>
<organism evidence="1 2">
    <name type="scientific">Schistosoma margrebowiei</name>
    <dbReference type="NCBI Taxonomy" id="48269"/>
    <lineage>
        <taxon>Eukaryota</taxon>
        <taxon>Metazoa</taxon>
        <taxon>Spiralia</taxon>
        <taxon>Lophotrochozoa</taxon>
        <taxon>Platyhelminthes</taxon>
        <taxon>Trematoda</taxon>
        <taxon>Digenea</taxon>
        <taxon>Strigeidida</taxon>
        <taxon>Schistosomatoidea</taxon>
        <taxon>Schistosomatidae</taxon>
        <taxon>Schistosoma</taxon>
    </lineage>
</organism>
<evidence type="ECO:0000313" key="1">
    <source>
        <dbReference type="EMBL" id="VDO68612.1"/>
    </source>
</evidence>
<dbReference type="EMBL" id="UZAI01002137">
    <property type="protein sequence ID" value="VDO68612.1"/>
    <property type="molecule type" value="Genomic_DNA"/>
</dbReference>